<evidence type="ECO:0000256" key="1">
    <source>
        <dbReference type="ARBA" id="ARBA00038494"/>
    </source>
</evidence>
<keyword evidence="4" id="KW-1185">Reference proteome</keyword>
<dbReference type="GO" id="GO:0016740">
    <property type="term" value="F:transferase activity"/>
    <property type="evidence" value="ECO:0007669"/>
    <property type="project" value="UniProtKB-KW"/>
</dbReference>
<dbReference type="EMBL" id="PJNI01000001">
    <property type="protein sequence ID" value="PKR81949.1"/>
    <property type="molecule type" value="Genomic_DNA"/>
</dbReference>
<proteinExistence type="inferred from homology"/>
<organism evidence="3 4">
    <name type="scientific">Brumimicrobium salinarum</name>
    <dbReference type="NCBI Taxonomy" id="2058658"/>
    <lineage>
        <taxon>Bacteria</taxon>
        <taxon>Pseudomonadati</taxon>
        <taxon>Bacteroidota</taxon>
        <taxon>Flavobacteriia</taxon>
        <taxon>Flavobacteriales</taxon>
        <taxon>Crocinitomicaceae</taxon>
        <taxon>Brumimicrobium</taxon>
    </lineage>
</organism>
<accession>A0A2I0R5V7</accession>
<dbReference type="SUPFAM" id="SSF53448">
    <property type="entry name" value="Nucleotide-diphospho-sugar transferases"/>
    <property type="match status" value="1"/>
</dbReference>
<gene>
    <name evidence="3" type="ORF">CW751_01020</name>
</gene>
<dbReference type="OrthoDB" id="9815923at2"/>
<keyword evidence="3" id="KW-0808">Transferase</keyword>
<dbReference type="AlphaFoldDB" id="A0A2I0R5V7"/>
<sequence>MNKKLSSTIITFNEERNIERCIDALRPVSDEIIVLDSFSTDQTVELCKQKGVRLVQREWKGYANAKNYLNQLATHEYIFSVDADEAPDKELQEQILIQKEKGFVGVYSVNRLTNYCGKWIKHSGWYPDVKTRVFPKSKSEWQGAFVHEELVIDGNPSPQLLKGHLFHYSYYNHKEHRERADKYSALTAKKMFANGKRVGPLKPYISAFGRFVAMYFIKLGFLDGKAGFHIARISAQSNIFKYKELIRLQHEGN</sequence>
<evidence type="ECO:0000259" key="2">
    <source>
        <dbReference type="Pfam" id="PF00535"/>
    </source>
</evidence>
<feature type="domain" description="Glycosyltransferase 2-like" evidence="2">
    <location>
        <begin position="9"/>
        <end position="125"/>
    </location>
</feature>
<comment type="caution">
    <text evidence="3">The sequence shown here is derived from an EMBL/GenBank/DDBJ whole genome shotgun (WGS) entry which is preliminary data.</text>
</comment>
<dbReference type="Gene3D" id="3.90.550.10">
    <property type="entry name" value="Spore Coat Polysaccharide Biosynthesis Protein SpsA, Chain A"/>
    <property type="match status" value="1"/>
</dbReference>
<dbReference type="Proteomes" id="UP000236654">
    <property type="component" value="Unassembled WGS sequence"/>
</dbReference>
<evidence type="ECO:0000313" key="4">
    <source>
        <dbReference type="Proteomes" id="UP000236654"/>
    </source>
</evidence>
<evidence type="ECO:0000313" key="3">
    <source>
        <dbReference type="EMBL" id="PKR81949.1"/>
    </source>
</evidence>
<dbReference type="PANTHER" id="PTHR43630">
    <property type="entry name" value="POLY-BETA-1,6-N-ACETYL-D-GLUCOSAMINE SYNTHASE"/>
    <property type="match status" value="1"/>
</dbReference>
<dbReference type="CDD" id="cd02511">
    <property type="entry name" value="Beta4Glucosyltransferase"/>
    <property type="match status" value="1"/>
</dbReference>
<dbReference type="RefSeq" id="WP_101333095.1">
    <property type="nucleotide sequence ID" value="NZ_PJNI01000001.1"/>
</dbReference>
<comment type="similarity">
    <text evidence="1">Belongs to the glycosyltransferase 2 family. WaaE/KdtX subfamily.</text>
</comment>
<dbReference type="PANTHER" id="PTHR43630:SF2">
    <property type="entry name" value="GLYCOSYLTRANSFERASE"/>
    <property type="match status" value="1"/>
</dbReference>
<protein>
    <submittedName>
        <fullName evidence="3">Glycosyltransferase family 2 protein</fullName>
    </submittedName>
</protein>
<dbReference type="Pfam" id="PF00535">
    <property type="entry name" value="Glycos_transf_2"/>
    <property type="match status" value="1"/>
</dbReference>
<name>A0A2I0R5V7_9FLAO</name>
<reference evidence="3 4" key="1">
    <citation type="submission" date="2017-12" db="EMBL/GenBank/DDBJ databases">
        <title>The draft genome sequence of Brumimicrobium saltpan LHR20.</title>
        <authorList>
            <person name="Do Z.-J."/>
            <person name="Luo H.-R."/>
        </authorList>
    </citation>
    <scope>NUCLEOTIDE SEQUENCE [LARGE SCALE GENOMIC DNA]</scope>
    <source>
        <strain evidence="3 4">LHR20</strain>
    </source>
</reference>
<dbReference type="InterPro" id="IPR001173">
    <property type="entry name" value="Glyco_trans_2-like"/>
</dbReference>
<dbReference type="InterPro" id="IPR029044">
    <property type="entry name" value="Nucleotide-diphossugar_trans"/>
</dbReference>